<feature type="transmembrane region" description="Helical" evidence="12">
    <location>
        <begin position="209"/>
        <end position="233"/>
    </location>
</feature>
<keyword evidence="5 14" id="KW-0808">Transferase</keyword>
<comment type="catalytic activity">
    <reaction evidence="11">
        <text>an alpha-D-Man-(1-&gt;2)-alpha-D-Man-(1-&gt;2)-alpha-D-Man-(1-&gt;3)-[alpha-D-Man-(1-&gt;2)-alpha-D-Man-(1-&gt;3)-alpha-D-Man-(1-&gt;6)]-beta-D-Man-(1-&gt;4)-beta-D-GlcNAc-(1-&gt;4)-alpha-D-GlcNAc-diphospho-di-trans,poly-cis-dolichol + a di-trans,poly-cis-dolichyl beta-D-mannosyl phosphate = an alpha-D-Man-(1-&gt;2)-alpha-D-Man-(1-&gt;2)-alpha-D-Man-(1-&gt;3)-[alpha-D-Man-(1-&gt;2)-alpha-D-Man-(1-&gt;3)-[alpha-D-Man-(1-&gt;6)]-alpha-D-Man-(1-&gt;6)]-beta-D-Man-(1-&gt;4)-beta-D-GlcNAc-(1-&gt;4)-alpha-D-GlcNAc-diphospho-di-trans,poly-cis-dolichol + a di-trans,poly-cis-dolichyl phosphate + H(+)</text>
        <dbReference type="Rhea" id="RHEA:29535"/>
        <dbReference type="Rhea" id="RHEA-COMP:19498"/>
        <dbReference type="Rhea" id="RHEA-COMP:19501"/>
        <dbReference type="Rhea" id="RHEA-COMP:19518"/>
        <dbReference type="Rhea" id="RHEA-COMP:19519"/>
        <dbReference type="ChEBI" id="CHEBI:15378"/>
        <dbReference type="ChEBI" id="CHEBI:57683"/>
        <dbReference type="ChEBI" id="CHEBI:58211"/>
        <dbReference type="ChEBI" id="CHEBI:132517"/>
        <dbReference type="ChEBI" id="CHEBI:132519"/>
        <dbReference type="EC" id="2.4.1.260"/>
    </reaction>
    <physiologicalReaction direction="left-to-right" evidence="11">
        <dbReference type="Rhea" id="RHEA:29536"/>
    </physiologicalReaction>
</comment>
<dbReference type="InterPro" id="IPR005599">
    <property type="entry name" value="GPI_mannosylTrfase"/>
</dbReference>
<keyword evidence="4 12" id="KW-0328">Glycosyltransferase</keyword>
<dbReference type="GO" id="GO:0005789">
    <property type="term" value="C:endoplasmic reticulum membrane"/>
    <property type="evidence" value="ECO:0007669"/>
    <property type="project" value="UniProtKB-SubCell"/>
</dbReference>
<gene>
    <name evidence="14" type="ORF">BDK51DRAFT_1812</name>
</gene>
<comment type="subcellular location">
    <subcellularLocation>
        <location evidence="1 12">Endoplasmic reticulum membrane</location>
        <topology evidence="1 12">Multi-pass membrane protein</topology>
    </subcellularLocation>
</comment>
<feature type="transmembrane region" description="Helical" evidence="12">
    <location>
        <begin position="170"/>
        <end position="197"/>
    </location>
</feature>
<dbReference type="UniPathway" id="UPA00378"/>
<dbReference type="AlphaFoldDB" id="A0A4P9WL09"/>
<feature type="transmembrane region" description="Helical" evidence="12">
    <location>
        <begin position="357"/>
        <end position="377"/>
    </location>
</feature>
<evidence type="ECO:0000256" key="3">
    <source>
        <dbReference type="ARBA" id="ARBA00007063"/>
    </source>
</evidence>
<dbReference type="Proteomes" id="UP000269721">
    <property type="component" value="Unassembled WGS sequence"/>
</dbReference>
<feature type="non-terminal residue" evidence="14">
    <location>
        <position position="480"/>
    </location>
</feature>
<evidence type="ECO:0000313" key="14">
    <source>
        <dbReference type="EMBL" id="RKO93524.1"/>
    </source>
</evidence>
<evidence type="ECO:0000256" key="6">
    <source>
        <dbReference type="ARBA" id="ARBA00022692"/>
    </source>
</evidence>
<evidence type="ECO:0000313" key="15">
    <source>
        <dbReference type="Proteomes" id="UP000269721"/>
    </source>
</evidence>
<keyword evidence="9 12" id="KW-0472">Membrane</keyword>
<protein>
    <recommendedName>
        <fullName evidence="12">Mannosyltransferase</fullName>
        <ecNumber evidence="12">2.4.1.-</ecNumber>
    </recommendedName>
</protein>
<accession>A0A4P9WL09</accession>
<sequence>LTWDLLTLLAILYSLHLAPFTKVEESFNLQATHDLIFLGPFPDALPGYDHISFPGVVPRTFVGPVVLWLLSLPAKFVLPATATRLAWQYVTRGILGTLVALSLGLLRRAVGREFGRTAAAWCGALNIAQFHLVFWGSRTLPNVFALVLVNMDEKLFRPMLPARVTITRTAMTMIGVLAFTATAFRIEIAILSAFIVLSDIAIGRYRVEAAAVTVITSFLVSLSVAMSVDSYFWDKPFIWTELEVLRFNTIQGGSAAYGVSPIYAYFTTLLPRIAPLALPLAVYGAVIDVRLRRYLVPAMAFVAVYSLLPHKEWRFVVYVVPLLNAAAGVAISALHTLTHTPPTPDAKPAPKRTTERLALIGARLLLPLTLAASLFTLHVSIHNYPGGEALARVHALVDHHQPPPAYVHIDVAAAMTGASRFGEIGIPNGWRYDKNETVGKGAAGAREFLDAGYTHLITATPAVHAGQWTIVDTVRGYDGI</sequence>
<dbReference type="EC" id="2.4.1.-" evidence="12"/>
<evidence type="ECO:0000256" key="5">
    <source>
        <dbReference type="ARBA" id="ARBA00022679"/>
    </source>
</evidence>
<evidence type="ECO:0000256" key="4">
    <source>
        <dbReference type="ARBA" id="ARBA00022676"/>
    </source>
</evidence>
<keyword evidence="8 12" id="KW-1133">Transmembrane helix</keyword>
<feature type="transmembrane region" description="Helical" evidence="12">
    <location>
        <begin position="315"/>
        <end position="337"/>
    </location>
</feature>
<feature type="non-terminal residue" evidence="14">
    <location>
        <position position="1"/>
    </location>
</feature>
<name>A0A4P9WL09_9FUNG</name>
<keyword evidence="6 12" id="KW-0812">Transmembrane</keyword>
<evidence type="ECO:0000256" key="1">
    <source>
        <dbReference type="ARBA" id="ARBA00004477"/>
    </source>
</evidence>
<feature type="transmembrane region" description="Helical" evidence="12">
    <location>
        <begin position="293"/>
        <end position="309"/>
    </location>
</feature>
<dbReference type="PANTHER" id="PTHR22760:SF1">
    <property type="entry name" value="DOL-P-MAN:MAN(7)GLCNAC(2)-PP-DOL ALPHA-1,6-MANNOSYLTRANSFERASE"/>
    <property type="match status" value="1"/>
</dbReference>
<keyword evidence="15" id="KW-1185">Reference proteome</keyword>
<comment type="function">
    <text evidence="10">Mannosyltransferase that operates in the biosynthetic pathway of dolichol-linked oligosaccharides, the glycan precursors employed in protein asparagine (N)-glycosylation. The assembly of dolichol-linked oligosaccharides begins on the cytosolic side of the endoplasmic reticulum membrane and finishes in its lumen. The sequential addition of sugars to dolichol pyrophosphate produces dolichol-linked oligosaccharides containing fourteen sugars, including two GlcNAcs, nine mannoses and three glucoses. Once assembled, the oligosaccharide is transferred from the lipid to nascent proteins by oligosaccharyltransferases. In the lumen of the endoplasmic reticulum, adds the eighth mannose residue in an alpha-1,6 linkage onto Man(7)GlcNAc(2)-PP-dolichol to produce Man(8)GlcNAc(2)-PP-dolichol.</text>
</comment>
<dbReference type="GO" id="GO:0052917">
    <property type="term" value="F:dol-P-Man:Man(7)GlcNAc(2)-PP-Dol alpha-1,6-mannosyltransferase activity"/>
    <property type="evidence" value="ECO:0007669"/>
    <property type="project" value="UniProtKB-EC"/>
</dbReference>
<dbReference type="OrthoDB" id="416834at2759"/>
<comment type="similarity">
    <text evidence="3 12">Belongs to the glycosyltransferase 22 family.</text>
</comment>
<organism evidence="14 15">
    <name type="scientific">Blyttiomyces helicus</name>
    <dbReference type="NCBI Taxonomy" id="388810"/>
    <lineage>
        <taxon>Eukaryota</taxon>
        <taxon>Fungi</taxon>
        <taxon>Fungi incertae sedis</taxon>
        <taxon>Chytridiomycota</taxon>
        <taxon>Chytridiomycota incertae sedis</taxon>
        <taxon>Chytridiomycetes</taxon>
        <taxon>Chytridiomycetes incertae sedis</taxon>
        <taxon>Blyttiomyces</taxon>
    </lineage>
</organism>
<dbReference type="Pfam" id="PF03901">
    <property type="entry name" value="Glyco_transf_22"/>
    <property type="match status" value="1"/>
</dbReference>
<dbReference type="GO" id="GO:0006487">
    <property type="term" value="P:protein N-linked glycosylation"/>
    <property type="evidence" value="ECO:0007669"/>
    <property type="project" value="TreeGrafter"/>
</dbReference>
<feature type="transmembrane region" description="Helical" evidence="12">
    <location>
        <begin position="262"/>
        <end position="286"/>
    </location>
</feature>
<evidence type="ECO:0000256" key="9">
    <source>
        <dbReference type="ARBA" id="ARBA00023136"/>
    </source>
</evidence>
<evidence type="ECO:0000256" key="8">
    <source>
        <dbReference type="ARBA" id="ARBA00022989"/>
    </source>
</evidence>
<dbReference type="PANTHER" id="PTHR22760">
    <property type="entry name" value="GLYCOSYLTRANSFERASE"/>
    <property type="match status" value="1"/>
</dbReference>
<evidence type="ECO:0000256" key="10">
    <source>
        <dbReference type="ARBA" id="ARBA00044721"/>
    </source>
</evidence>
<evidence type="ECO:0000256" key="7">
    <source>
        <dbReference type="ARBA" id="ARBA00022824"/>
    </source>
</evidence>
<keyword evidence="7 12" id="KW-0256">Endoplasmic reticulum</keyword>
<evidence type="ECO:0000256" key="12">
    <source>
        <dbReference type="RuleBase" id="RU363075"/>
    </source>
</evidence>
<proteinExistence type="inferred from homology"/>
<dbReference type="EMBL" id="KZ994207">
    <property type="protein sequence ID" value="RKO93524.1"/>
    <property type="molecule type" value="Genomic_DNA"/>
</dbReference>
<evidence type="ECO:0000256" key="13">
    <source>
        <dbReference type="SAM" id="SignalP"/>
    </source>
</evidence>
<evidence type="ECO:0000256" key="2">
    <source>
        <dbReference type="ARBA" id="ARBA00004922"/>
    </source>
</evidence>
<evidence type="ECO:0000256" key="11">
    <source>
        <dbReference type="ARBA" id="ARBA00048899"/>
    </source>
</evidence>
<keyword evidence="13" id="KW-0732">Signal</keyword>
<feature type="chain" id="PRO_5020378066" description="Mannosyltransferase" evidence="13">
    <location>
        <begin position="24"/>
        <end position="480"/>
    </location>
</feature>
<feature type="transmembrane region" description="Helical" evidence="12">
    <location>
        <begin position="86"/>
        <end position="106"/>
    </location>
</feature>
<reference evidence="15" key="1">
    <citation type="journal article" date="2018" name="Nat. Microbiol.">
        <title>Leveraging single-cell genomics to expand the fungal tree of life.</title>
        <authorList>
            <person name="Ahrendt S.R."/>
            <person name="Quandt C.A."/>
            <person name="Ciobanu D."/>
            <person name="Clum A."/>
            <person name="Salamov A."/>
            <person name="Andreopoulos B."/>
            <person name="Cheng J.F."/>
            <person name="Woyke T."/>
            <person name="Pelin A."/>
            <person name="Henrissat B."/>
            <person name="Reynolds N.K."/>
            <person name="Benny G.L."/>
            <person name="Smith M.E."/>
            <person name="James T.Y."/>
            <person name="Grigoriev I.V."/>
        </authorList>
    </citation>
    <scope>NUCLEOTIDE SEQUENCE [LARGE SCALE GENOMIC DNA]</scope>
</reference>
<comment type="pathway">
    <text evidence="2">Protein modification; protein glycosylation.</text>
</comment>
<feature type="signal peptide" evidence="13">
    <location>
        <begin position="1"/>
        <end position="23"/>
    </location>
</feature>